<feature type="compositionally biased region" description="Low complexity" evidence="2">
    <location>
        <begin position="193"/>
        <end position="207"/>
    </location>
</feature>
<feature type="compositionally biased region" description="Basic residues" evidence="2">
    <location>
        <begin position="406"/>
        <end position="431"/>
    </location>
</feature>
<feature type="compositionally biased region" description="Basic and acidic residues" evidence="2">
    <location>
        <begin position="148"/>
        <end position="168"/>
    </location>
</feature>
<evidence type="ECO:0000259" key="3">
    <source>
        <dbReference type="PROSITE" id="PS50048"/>
    </source>
</evidence>
<feature type="region of interest" description="Disordered" evidence="2">
    <location>
        <begin position="491"/>
        <end position="515"/>
    </location>
</feature>
<evidence type="ECO:0000256" key="1">
    <source>
        <dbReference type="ARBA" id="ARBA00023242"/>
    </source>
</evidence>
<dbReference type="CDD" id="cd00067">
    <property type="entry name" value="GAL4"/>
    <property type="match status" value="1"/>
</dbReference>
<dbReference type="GO" id="GO:0008270">
    <property type="term" value="F:zinc ion binding"/>
    <property type="evidence" value="ECO:0007669"/>
    <property type="project" value="InterPro"/>
</dbReference>
<dbReference type="GO" id="GO:0000981">
    <property type="term" value="F:DNA-binding transcription factor activity, RNA polymerase II-specific"/>
    <property type="evidence" value="ECO:0007669"/>
    <property type="project" value="InterPro"/>
</dbReference>
<dbReference type="EMBL" id="KZ679142">
    <property type="protein sequence ID" value="PTB72293.1"/>
    <property type="molecule type" value="Genomic_DNA"/>
</dbReference>
<keyword evidence="1" id="KW-0539">Nucleus</keyword>
<dbReference type="PANTHER" id="PTHR35392">
    <property type="entry name" value="ZN(II)2CYS6 TRANSCRIPTION FACTOR (EUROFUNG)-RELATED-RELATED"/>
    <property type="match status" value="1"/>
</dbReference>
<organism evidence="4 5">
    <name type="scientific">Trichoderma longibrachiatum ATCC 18648</name>
    <dbReference type="NCBI Taxonomy" id="983965"/>
    <lineage>
        <taxon>Eukaryota</taxon>
        <taxon>Fungi</taxon>
        <taxon>Dikarya</taxon>
        <taxon>Ascomycota</taxon>
        <taxon>Pezizomycotina</taxon>
        <taxon>Sordariomycetes</taxon>
        <taxon>Hypocreomycetidae</taxon>
        <taxon>Hypocreales</taxon>
        <taxon>Hypocreaceae</taxon>
        <taxon>Trichoderma</taxon>
    </lineage>
</organism>
<name>A0A2T4BSL0_TRILO</name>
<dbReference type="STRING" id="983965.A0A2T4BSL0"/>
<dbReference type="OrthoDB" id="5362630at2759"/>
<evidence type="ECO:0000313" key="5">
    <source>
        <dbReference type="Proteomes" id="UP000240760"/>
    </source>
</evidence>
<evidence type="ECO:0000313" key="4">
    <source>
        <dbReference type="EMBL" id="PTB72293.1"/>
    </source>
</evidence>
<dbReference type="InterPro" id="IPR001138">
    <property type="entry name" value="Zn2Cys6_DnaBD"/>
</dbReference>
<feature type="domain" description="Zn(2)-C6 fungal-type" evidence="3">
    <location>
        <begin position="683"/>
        <end position="724"/>
    </location>
</feature>
<feature type="region of interest" description="Disordered" evidence="2">
    <location>
        <begin position="406"/>
        <end position="443"/>
    </location>
</feature>
<feature type="region of interest" description="Disordered" evidence="2">
    <location>
        <begin position="124"/>
        <end position="174"/>
    </location>
</feature>
<accession>A0A2T4BSL0</accession>
<dbReference type="Proteomes" id="UP000240760">
    <property type="component" value="Unassembled WGS sequence"/>
</dbReference>
<feature type="compositionally biased region" description="Polar residues" evidence="2">
    <location>
        <begin position="553"/>
        <end position="570"/>
    </location>
</feature>
<feature type="region of interest" description="Disordered" evidence="2">
    <location>
        <begin position="188"/>
        <end position="207"/>
    </location>
</feature>
<feature type="region of interest" description="Disordered" evidence="2">
    <location>
        <begin position="614"/>
        <end position="679"/>
    </location>
</feature>
<protein>
    <recommendedName>
        <fullName evidence="3">Zn(2)-C6 fungal-type domain-containing protein</fullName>
    </recommendedName>
</protein>
<evidence type="ECO:0000256" key="2">
    <source>
        <dbReference type="SAM" id="MobiDB-lite"/>
    </source>
</evidence>
<feature type="compositionally biased region" description="Polar residues" evidence="2">
    <location>
        <begin position="638"/>
        <end position="647"/>
    </location>
</feature>
<dbReference type="InterPro" id="IPR052973">
    <property type="entry name" value="Fungal_sec-metab_reg_TF"/>
</dbReference>
<feature type="region of interest" description="Disordered" evidence="2">
    <location>
        <begin position="528"/>
        <end position="575"/>
    </location>
</feature>
<reference evidence="4 5" key="1">
    <citation type="submission" date="2016-07" db="EMBL/GenBank/DDBJ databases">
        <title>Multiple horizontal gene transfer events from other fungi enriched the ability of initially mycotrophic Trichoderma (Ascomycota) to feed on dead plant biomass.</title>
        <authorList>
            <consortium name="DOE Joint Genome Institute"/>
            <person name="Aerts A."/>
            <person name="Atanasova L."/>
            <person name="Chenthamara K."/>
            <person name="Zhang J."/>
            <person name="Grujic M."/>
            <person name="Henrissat B."/>
            <person name="Kuo A."/>
            <person name="Salamov A."/>
            <person name="Lipzen A."/>
            <person name="Labutti K."/>
            <person name="Barry K."/>
            <person name="Miao Y."/>
            <person name="Rahimi M.J."/>
            <person name="Shen Q."/>
            <person name="Grigoriev I.V."/>
            <person name="Kubicek C.P."/>
            <person name="Druzhinina I.S."/>
        </authorList>
    </citation>
    <scope>NUCLEOTIDE SEQUENCE [LARGE SCALE GENOMIC DNA]</scope>
    <source>
        <strain evidence="4 5">ATCC 18648</strain>
    </source>
</reference>
<feature type="compositionally biased region" description="Pro residues" evidence="2">
    <location>
        <begin position="434"/>
        <end position="443"/>
    </location>
</feature>
<dbReference type="PANTHER" id="PTHR35392:SF3">
    <property type="entry name" value="ZN(2)-C6 FUNGAL-TYPE DOMAIN-CONTAINING PROTEIN"/>
    <property type="match status" value="1"/>
</dbReference>
<gene>
    <name evidence="4" type="ORF">M440DRAFT_1433864</name>
</gene>
<proteinExistence type="predicted"/>
<dbReference type="PROSITE" id="PS50048">
    <property type="entry name" value="ZN2_CY6_FUNGAL_2"/>
    <property type="match status" value="1"/>
</dbReference>
<dbReference type="AlphaFoldDB" id="A0A2T4BSL0"/>
<sequence length="1131" mass="125115">MRDDLSAHDTTHIAYQTWQRTYENPRRRRNVPKELHEEDAICLLSCEPSHCPLFRFCDPSEALLGILSRWKLVAPIASQGTPCPFPVLCWASLRLVARSRGLDVCNHTLPWTASQRCMSAADMEKPAVSLPAAPSSKSSRGPPKRKRTSDGDATPKDDSSVARPRGFDGYESSFQLASPGRADAAYTHTHAQTSTLTSPAGSASAASRATPPAAVAVLPGPGHVPVHVPVAGLQTQPQAYQDYQLHATGGSPSAHARGQYRCAGPVFGHDNGAMPIAGAEAPTAYSRRSTAVPPASTYNQQYQQPPWFALGPPGDAIAQSHFQPDSSSSPPQAVPLHSIHMNGAVFPPPFNSVSPHQLSLPGQENVIADANLGAPYPSVQTFQPHDFGVNQHLVSGEAGIPLHPHHQHHLAHPPPHPYHHPYPHPHPHSYIHPHSPPHPLPAPPPSYPYHPQIHSGPEQLTERHSPFQVPTPFVYPAYNDQQLRHHAFADNRPPFEYPQASPGQTPMGGGPEFPETRQQAIANGYLAQEPAGPFPSAPVTPGSAVSPDHNGPVTDSSGSDAHGQGSSSFGQPVDLTGIDEYDIDAEPQDDDNVGCDYDMEDDLETTDTVDADADADADTDADAGANADPGVHDASPSGAVQQESSSAMAEEDTASPVASNKPRRSPLSPNHRKQAAETRKIKACTRCRMQKMRCDPDLTDPMGPCLGCQTFSKTSKKTIHRMPCYRGKITDAVLYRSGGLELTRRWKGTEMKDVTDRINPKDIRTIKFTLGICEEPITVEVVAFQPQSGDVTARFWTVPDGETGVRKKKDLAHYCLFSIHKTAAYFEDYIKKNAVDVMKRERAGGKAGARDVLERTYEYIIKRYQDLSGKCAVTGAEERELKFLGNMIVLWFAMRHSTGSSWLLGKELLGMKPETRDDTYPLFGRVSVPRMILAQFDSINHTRLLSKYGKLVLSELESLMSRNQPQHFFLIYACIFVLLREASWISEDRYRHARNNLGQNHRYSIPAFVESLHESCNNLLQHWHYFNCKPWPPPTEKDDRWKGPLGGISSEEYDLLMQACTDRAVQGQLDVWRRYKADNGHVTKPAANDVGGRPYEGRQVFYDWDHPFYWVAQLFEEDWHPHATYQREYIE</sequence>
<keyword evidence="5" id="KW-1185">Reference proteome</keyword>